<dbReference type="InterPro" id="IPR032675">
    <property type="entry name" value="LRR_dom_sf"/>
</dbReference>
<dbReference type="InterPro" id="IPR036047">
    <property type="entry name" value="F-box-like_dom_sf"/>
</dbReference>
<evidence type="ECO:0000259" key="2">
    <source>
        <dbReference type="Pfam" id="PF12937"/>
    </source>
</evidence>
<feature type="domain" description="F-box" evidence="2">
    <location>
        <begin position="46"/>
        <end position="94"/>
    </location>
</feature>
<evidence type="ECO:0000256" key="1">
    <source>
        <dbReference type="SAM" id="MobiDB-lite"/>
    </source>
</evidence>
<accession>A0A166E9Q8</accession>
<dbReference type="OrthoDB" id="3217549at2759"/>
<protein>
    <recommendedName>
        <fullName evidence="2">F-box domain-containing protein</fullName>
    </recommendedName>
</protein>
<dbReference type="SUPFAM" id="SSF81383">
    <property type="entry name" value="F-box domain"/>
    <property type="match status" value="1"/>
</dbReference>
<proteinExistence type="predicted"/>
<dbReference type="Gene3D" id="1.20.1280.50">
    <property type="match status" value="1"/>
</dbReference>
<dbReference type="InterPro" id="IPR001810">
    <property type="entry name" value="F-box_dom"/>
</dbReference>
<dbReference type="Pfam" id="PF12937">
    <property type="entry name" value="F-box-like"/>
    <property type="match status" value="1"/>
</dbReference>
<gene>
    <name evidence="3" type="ORF">SISSUDRAFT_1128074</name>
</gene>
<sequence>MVKLDIWFGHKRGTQKKNRKEFKESVVRSPARRSRLPYLVDKTARINRLPLEILCEIFSFAAKAHNNFPAVAVLVCRLWRSTALNDRGLWSHIWLDRHSPLQKVVTWFRRIGSVQHDYYVTIVLSTVSRGSLPVDASEWSAALTLLRARRTRLSSFHFDGDVGAFVWLNVVFGPVVCREVQIHLEDPKVFVRGAWIPVHFPPPYNCDPVWPSLIPNDRDVVAPPCILSLRRTGLITSNIAVDNLVVLELLGLPRRRLPIPLPLLHLLGHMVHLQVLAIEYLHDDIEPPYQPSQIPSPICHARRLQLAGPWPILSFVSSVCFPSLERLVLDQVSDNLSAILEWMAAPLPPLEKLSLSRSMLSDDLIVECLDRFPALKHLQAFTQSQSVSLSNIQEILSDNALTQYPALQSLRIVTADGPSHFMTLTSDHQTPCRVEAIENDADFDPSIRCLEMIDAFMMRETSPRCHRTLRGHIDRISQDNSSRSPKAKKSKRLRVFNGLGRLFRRTSDSA</sequence>
<reference evidence="3 4" key="1">
    <citation type="journal article" date="2016" name="Mol. Biol. Evol.">
        <title>Comparative Genomics of Early-Diverging Mushroom-Forming Fungi Provides Insights into the Origins of Lignocellulose Decay Capabilities.</title>
        <authorList>
            <person name="Nagy L.G."/>
            <person name="Riley R."/>
            <person name="Tritt A."/>
            <person name="Adam C."/>
            <person name="Daum C."/>
            <person name="Floudas D."/>
            <person name="Sun H."/>
            <person name="Yadav J.S."/>
            <person name="Pangilinan J."/>
            <person name="Larsson K.H."/>
            <person name="Matsuura K."/>
            <person name="Barry K."/>
            <person name="Labutti K."/>
            <person name="Kuo R."/>
            <person name="Ohm R.A."/>
            <person name="Bhattacharya S.S."/>
            <person name="Shirouzu T."/>
            <person name="Yoshinaga Y."/>
            <person name="Martin F.M."/>
            <person name="Grigoriev I.V."/>
            <person name="Hibbett D.S."/>
        </authorList>
    </citation>
    <scope>NUCLEOTIDE SEQUENCE [LARGE SCALE GENOMIC DNA]</scope>
    <source>
        <strain evidence="3 4">HHB10207 ss-3</strain>
    </source>
</reference>
<dbReference type="Gene3D" id="3.80.10.10">
    <property type="entry name" value="Ribonuclease Inhibitor"/>
    <property type="match status" value="1"/>
</dbReference>
<feature type="region of interest" description="Disordered" evidence="1">
    <location>
        <begin position="471"/>
        <end position="490"/>
    </location>
</feature>
<name>A0A166E9Q8_9AGAM</name>
<evidence type="ECO:0000313" key="3">
    <source>
        <dbReference type="EMBL" id="KZT39351.1"/>
    </source>
</evidence>
<dbReference type="SUPFAM" id="SSF52047">
    <property type="entry name" value="RNI-like"/>
    <property type="match status" value="1"/>
</dbReference>
<dbReference type="Proteomes" id="UP000076798">
    <property type="component" value="Unassembled WGS sequence"/>
</dbReference>
<dbReference type="AlphaFoldDB" id="A0A166E9Q8"/>
<keyword evidence="4" id="KW-1185">Reference proteome</keyword>
<evidence type="ECO:0000313" key="4">
    <source>
        <dbReference type="Proteomes" id="UP000076798"/>
    </source>
</evidence>
<dbReference type="EMBL" id="KV428047">
    <property type="protein sequence ID" value="KZT39351.1"/>
    <property type="molecule type" value="Genomic_DNA"/>
</dbReference>
<organism evidence="3 4">
    <name type="scientific">Sistotremastrum suecicum HHB10207 ss-3</name>
    <dbReference type="NCBI Taxonomy" id="1314776"/>
    <lineage>
        <taxon>Eukaryota</taxon>
        <taxon>Fungi</taxon>
        <taxon>Dikarya</taxon>
        <taxon>Basidiomycota</taxon>
        <taxon>Agaricomycotina</taxon>
        <taxon>Agaricomycetes</taxon>
        <taxon>Sistotremastrales</taxon>
        <taxon>Sistotremastraceae</taxon>
        <taxon>Sistotremastrum</taxon>
    </lineage>
</organism>